<dbReference type="EMBL" id="OK149171">
    <property type="protein sequence ID" value="UCR75544.1"/>
    <property type="molecule type" value="Genomic_DNA"/>
</dbReference>
<name>A0AAE8Y288_9CAUD</name>
<organism evidence="1 2">
    <name type="scientific">Alcaligenes phage vB_Af_QDWS595</name>
    <dbReference type="NCBI Taxonomy" id="2877946"/>
    <lineage>
        <taxon>Viruses</taxon>
        <taxon>Duplodnaviria</taxon>
        <taxon>Heunggongvirae</taxon>
        <taxon>Uroviricota</taxon>
        <taxon>Caudoviricetes</taxon>
        <taxon>Schitoviridae</taxon>
        <taxon>Petruschkyvirus</taxon>
        <taxon>Petruschkyvirus QDWS595</taxon>
    </lineage>
</organism>
<sequence>MKTDHMIFVFGSNKAGIHGGGAAKHALHYRGANLRQGWGLQGQSFGIPTKDENIKSLHIIDVQLYIDSFIDYANEHQDMEFQVTRIGCGLAGFKDEEIAPMFDLAPANCFFDEKWKPFLCSSIIKHYWGTF</sequence>
<proteinExistence type="predicted"/>
<reference evidence="1" key="1">
    <citation type="submission" date="2021-09" db="EMBL/GenBank/DDBJ databases">
        <title>Complete genome analysis of a novel Alcaligenes phage vB_Af_QDWS595.</title>
        <authorList>
            <person name="Jing Y."/>
            <person name="Wang J."/>
        </authorList>
    </citation>
    <scope>NUCLEOTIDE SEQUENCE</scope>
</reference>
<protein>
    <submittedName>
        <fullName evidence="1">Uncharacterized protein</fullName>
    </submittedName>
</protein>
<gene>
    <name evidence="1" type="ORF">vBAfaPQDWS595_60</name>
</gene>
<evidence type="ECO:0000313" key="1">
    <source>
        <dbReference type="EMBL" id="UCR75544.1"/>
    </source>
</evidence>
<accession>A0AAE8Y288</accession>
<dbReference type="Proteomes" id="UP000827952">
    <property type="component" value="Segment"/>
</dbReference>
<keyword evidence="2" id="KW-1185">Reference proteome</keyword>
<evidence type="ECO:0000313" key="2">
    <source>
        <dbReference type="Proteomes" id="UP000827952"/>
    </source>
</evidence>